<dbReference type="GO" id="GO:0004674">
    <property type="term" value="F:protein serine/threonine kinase activity"/>
    <property type="evidence" value="ECO:0007669"/>
    <property type="project" value="UniProtKB-KW"/>
</dbReference>
<evidence type="ECO:0000256" key="7">
    <source>
        <dbReference type="ARBA" id="ARBA00047899"/>
    </source>
</evidence>
<dbReference type="Pfam" id="PF00069">
    <property type="entry name" value="Pkinase"/>
    <property type="match status" value="1"/>
</dbReference>
<evidence type="ECO:0000256" key="2">
    <source>
        <dbReference type="ARBA" id="ARBA00022527"/>
    </source>
</evidence>
<dbReference type="Proteomes" id="UP000008983">
    <property type="component" value="Unassembled WGS sequence"/>
</dbReference>
<keyword evidence="4" id="KW-0547">Nucleotide-binding</keyword>
<dbReference type="PANTHER" id="PTHR27006">
    <property type="entry name" value="PROMASTIGOTE SURFACE ANTIGEN PROTEIN PSA"/>
    <property type="match status" value="1"/>
</dbReference>
<evidence type="ECO:0000256" key="1">
    <source>
        <dbReference type="ARBA" id="ARBA00012513"/>
    </source>
</evidence>
<comment type="catalytic activity">
    <reaction evidence="7">
        <text>L-threonyl-[protein] + ATP = O-phospho-L-threonyl-[protein] + ADP + H(+)</text>
        <dbReference type="Rhea" id="RHEA:46608"/>
        <dbReference type="Rhea" id="RHEA-COMP:11060"/>
        <dbReference type="Rhea" id="RHEA-COMP:11605"/>
        <dbReference type="ChEBI" id="CHEBI:15378"/>
        <dbReference type="ChEBI" id="CHEBI:30013"/>
        <dbReference type="ChEBI" id="CHEBI:30616"/>
        <dbReference type="ChEBI" id="CHEBI:61977"/>
        <dbReference type="ChEBI" id="CHEBI:456216"/>
        <dbReference type="EC" id="2.7.11.1"/>
    </reaction>
</comment>
<evidence type="ECO:0000256" key="4">
    <source>
        <dbReference type="ARBA" id="ARBA00022741"/>
    </source>
</evidence>
<keyword evidence="2" id="KW-0723">Serine/threonine-protein kinase</keyword>
<name>G0QTV1_ICHMU</name>
<dbReference type="OMA" id="GRESECF"/>
<dbReference type="GeneID" id="14907494"/>
<dbReference type="EMBL" id="GL983879">
    <property type="protein sequence ID" value="EGR31355.1"/>
    <property type="molecule type" value="Genomic_DNA"/>
</dbReference>
<comment type="catalytic activity">
    <reaction evidence="8">
        <text>L-seryl-[protein] + ATP = O-phospho-L-seryl-[protein] + ADP + H(+)</text>
        <dbReference type="Rhea" id="RHEA:17989"/>
        <dbReference type="Rhea" id="RHEA-COMP:9863"/>
        <dbReference type="Rhea" id="RHEA-COMP:11604"/>
        <dbReference type="ChEBI" id="CHEBI:15378"/>
        <dbReference type="ChEBI" id="CHEBI:29999"/>
        <dbReference type="ChEBI" id="CHEBI:30616"/>
        <dbReference type="ChEBI" id="CHEBI:83421"/>
        <dbReference type="ChEBI" id="CHEBI:456216"/>
        <dbReference type="EC" id="2.7.11.1"/>
    </reaction>
</comment>
<dbReference type="Gene3D" id="1.10.510.10">
    <property type="entry name" value="Transferase(Phosphotransferase) domain 1"/>
    <property type="match status" value="1"/>
</dbReference>
<evidence type="ECO:0000256" key="3">
    <source>
        <dbReference type="ARBA" id="ARBA00022679"/>
    </source>
</evidence>
<dbReference type="InParanoid" id="G0QTV1"/>
<feature type="domain" description="Protein kinase" evidence="9">
    <location>
        <begin position="1"/>
        <end position="253"/>
    </location>
</feature>
<evidence type="ECO:0000256" key="6">
    <source>
        <dbReference type="ARBA" id="ARBA00022840"/>
    </source>
</evidence>
<dbReference type="GO" id="GO:0005524">
    <property type="term" value="F:ATP binding"/>
    <property type="evidence" value="ECO:0007669"/>
    <property type="project" value="UniProtKB-KW"/>
</dbReference>
<proteinExistence type="predicted"/>
<dbReference type="InterPro" id="IPR000719">
    <property type="entry name" value="Prot_kinase_dom"/>
</dbReference>
<keyword evidence="3" id="KW-0808">Transferase</keyword>
<evidence type="ECO:0000313" key="11">
    <source>
        <dbReference type="Proteomes" id="UP000008983"/>
    </source>
</evidence>
<dbReference type="PROSITE" id="PS00108">
    <property type="entry name" value="PROTEIN_KINASE_ST"/>
    <property type="match status" value="1"/>
</dbReference>
<dbReference type="RefSeq" id="XP_004034841.1">
    <property type="nucleotide sequence ID" value="XM_004034793.1"/>
</dbReference>
<dbReference type="Gene3D" id="3.30.200.20">
    <property type="entry name" value="Phosphorylase Kinase, domain 1"/>
    <property type="match status" value="1"/>
</dbReference>
<protein>
    <recommendedName>
        <fullName evidence="1">non-specific serine/threonine protein kinase</fullName>
        <ecNumber evidence="1">2.7.11.1</ecNumber>
    </recommendedName>
</protein>
<keyword evidence="5" id="KW-0418">Kinase</keyword>
<sequence>MNNSTVYGGTWQNIDVAIKEMLLSYEELGSMEEEITIMSKSRHPQMIIMYGISLKQIRQNKLLCWIIMEKMEQNLDQFIFGKKIQQIDLKTKLNICQQIISGVNFLHGSDIIHRDLKLSNILLDKKLNAKITDLGIAKLLENKEKTLNITVAFTARYAAPETAIDGKSYLKSDIWSLGIMVYEIFLEERAWKNESVNRIIINLSQEKSPFEKGWENIINNQIIVDVIKGAVDYNKQTRFDLNQVSQKINSLKF</sequence>
<dbReference type="FunFam" id="1.10.510.10:FF:001023">
    <property type="entry name" value="Os07g0541700 protein"/>
    <property type="match status" value="1"/>
</dbReference>
<dbReference type="InterPro" id="IPR011009">
    <property type="entry name" value="Kinase-like_dom_sf"/>
</dbReference>
<dbReference type="AlphaFoldDB" id="G0QTV1"/>
<organism evidence="10 11">
    <name type="scientific">Ichthyophthirius multifiliis</name>
    <name type="common">White spot disease agent</name>
    <name type="synonym">Ich</name>
    <dbReference type="NCBI Taxonomy" id="5932"/>
    <lineage>
        <taxon>Eukaryota</taxon>
        <taxon>Sar</taxon>
        <taxon>Alveolata</taxon>
        <taxon>Ciliophora</taxon>
        <taxon>Intramacronucleata</taxon>
        <taxon>Oligohymenophorea</taxon>
        <taxon>Hymenostomatida</taxon>
        <taxon>Ophryoglenina</taxon>
        <taxon>Ichthyophthirius</taxon>
    </lineage>
</organism>
<dbReference type="SUPFAM" id="SSF56112">
    <property type="entry name" value="Protein kinase-like (PK-like)"/>
    <property type="match status" value="1"/>
</dbReference>
<dbReference type="EC" id="2.7.11.1" evidence="1"/>
<evidence type="ECO:0000256" key="5">
    <source>
        <dbReference type="ARBA" id="ARBA00022777"/>
    </source>
</evidence>
<accession>G0QTV1</accession>
<evidence type="ECO:0000256" key="8">
    <source>
        <dbReference type="ARBA" id="ARBA00048679"/>
    </source>
</evidence>
<gene>
    <name evidence="10" type="ORF">IMG5_111990</name>
</gene>
<dbReference type="OrthoDB" id="4062651at2759"/>
<dbReference type="SMART" id="SM00220">
    <property type="entry name" value="S_TKc"/>
    <property type="match status" value="1"/>
</dbReference>
<keyword evidence="6" id="KW-0067">ATP-binding</keyword>
<dbReference type="PANTHER" id="PTHR27006:SF582">
    <property type="entry name" value="LRR RECEPTOR-LIKE SERINE_THREONINE-PROTEIN KINASE"/>
    <property type="match status" value="1"/>
</dbReference>
<evidence type="ECO:0000259" key="9">
    <source>
        <dbReference type="PROSITE" id="PS50011"/>
    </source>
</evidence>
<reference evidence="10 11" key="1">
    <citation type="submission" date="2011-07" db="EMBL/GenBank/DDBJ databases">
        <authorList>
            <person name="Coyne R."/>
            <person name="Brami D."/>
            <person name="Johnson J."/>
            <person name="Hostetler J."/>
            <person name="Hannick L."/>
            <person name="Clark T."/>
            <person name="Cassidy-Hanley D."/>
            <person name="Inman J."/>
        </authorList>
    </citation>
    <scope>NUCLEOTIDE SEQUENCE [LARGE SCALE GENOMIC DNA]</scope>
    <source>
        <strain evidence="10 11">G5</strain>
    </source>
</reference>
<dbReference type="PROSITE" id="PS50011">
    <property type="entry name" value="PROTEIN_KINASE_DOM"/>
    <property type="match status" value="1"/>
</dbReference>
<dbReference type="InterPro" id="IPR008271">
    <property type="entry name" value="Ser/Thr_kinase_AS"/>
</dbReference>
<evidence type="ECO:0000313" key="10">
    <source>
        <dbReference type="EMBL" id="EGR31355.1"/>
    </source>
</evidence>
<keyword evidence="11" id="KW-1185">Reference proteome</keyword>